<keyword evidence="4" id="KW-0862">Zinc</keyword>
<evidence type="ECO:0000256" key="1">
    <source>
        <dbReference type="ARBA" id="ARBA00022468"/>
    </source>
</evidence>
<evidence type="ECO:0000256" key="6">
    <source>
        <dbReference type="SAM" id="MobiDB-lite"/>
    </source>
</evidence>
<dbReference type="Gene3D" id="1.10.220.150">
    <property type="entry name" value="Arf GTPase activating protein"/>
    <property type="match status" value="1"/>
</dbReference>
<evidence type="ECO:0000256" key="5">
    <source>
        <dbReference type="PROSITE-ProRule" id="PRU00288"/>
    </source>
</evidence>
<evidence type="ECO:0000256" key="2">
    <source>
        <dbReference type="ARBA" id="ARBA00022723"/>
    </source>
</evidence>
<dbReference type="SMART" id="SM00105">
    <property type="entry name" value="ArfGap"/>
    <property type="match status" value="1"/>
</dbReference>
<dbReference type="GO" id="GO:0005096">
    <property type="term" value="F:GTPase activator activity"/>
    <property type="evidence" value="ECO:0007669"/>
    <property type="project" value="UniProtKB-KW"/>
</dbReference>
<evidence type="ECO:0000256" key="3">
    <source>
        <dbReference type="ARBA" id="ARBA00022771"/>
    </source>
</evidence>
<proteinExistence type="predicted"/>
<feature type="non-terminal residue" evidence="8">
    <location>
        <position position="330"/>
    </location>
</feature>
<gene>
    <name evidence="8" type="primary">ARFGAP1</name>
    <name evidence="8" type="ORF">Ciccas_003002</name>
</gene>
<evidence type="ECO:0000313" key="8">
    <source>
        <dbReference type="EMBL" id="KAL3318340.1"/>
    </source>
</evidence>
<accession>A0ABD2QFM5</accession>
<reference evidence="8 9" key="1">
    <citation type="submission" date="2024-11" db="EMBL/GenBank/DDBJ databases">
        <title>Adaptive evolution of stress response genes in parasites aligns with host niche diversity.</title>
        <authorList>
            <person name="Hahn C."/>
            <person name="Resl P."/>
        </authorList>
    </citation>
    <scope>NUCLEOTIDE SEQUENCE [LARGE SCALE GENOMIC DNA]</scope>
    <source>
        <strain evidence="8">EGGRZ-B1_66</strain>
        <tissue evidence="8">Body</tissue>
    </source>
</reference>
<feature type="compositionally biased region" description="Polar residues" evidence="6">
    <location>
        <begin position="146"/>
        <end position="161"/>
    </location>
</feature>
<dbReference type="PANTHER" id="PTHR46395:SF1">
    <property type="entry name" value="ADP-RIBOSYLATION FACTOR GTPASE-ACTIVATING PROTEIN 1"/>
    <property type="match status" value="1"/>
</dbReference>
<dbReference type="PRINTS" id="PR00405">
    <property type="entry name" value="REVINTRACTNG"/>
</dbReference>
<dbReference type="InterPro" id="IPR037278">
    <property type="entry name" value="ARFGAP/RecO"/>
</dbReference>
<evidence type="ECO:0000256" key="4">
    <source>
        <dbReference type="ARBA" id="ARBA00022833"/>
    </source>
</evidence>
<dbReference type="AlphaFoldDB" id="A0ABD2QFM5"/>
<dbReference type="Proteomes" id="UP001626550">
    <property type="component" value="Unassembled WGS sequence"/>
</dbReference>
<dbReference type="InterPro" id="IPR038508">
    <property type="entry name" value="ArfGAP_dom_sf"/>
</dbReference>
<keyword evidence="1" id="KW-0343">GTPase activation</keyword>
<dbReference type="SUPFAM" id="SSF57863">
    <property type="entry name" value="ArfGap/RecO-like zinc finger"/>
    <property type="match status" value="1"/>
</dbReference>
<keyword evidence="9" id="KW-1185">Reference proteome</keyword>
<dbReference type="PANTHER" id="PTHR46395">
    <property type="entry name" value="ADP-RIBOSYLATION FACTOR GTPASE-ACTIVATING PROTEIN 1"/>
    <property type="match status" value="1"/>
</dbReference>
<dbReference type="PROSITE" id="PS50115">
    <property type="entry name" value="ARFGAP"/>
    <property type="match status" value="1"/>
</dbReference>
<organism evidence="8 9">
    <name type="scientific">Cichlidogyrus casuarinus</name>
    <dbReference type="NCBI Taxonomy" id="1844966"/>
    <lineage>
        <taxon>Eukaryota</taxon>
        <taxon>Metazoa</taxon>
        <taxon>Spiralia</taxon>
        <taxon>Lophotrochozoa</taxon>
        <taxon>Platyhelminthes</taxon>
        <taxon>Monogenea</taxon>
        <taxon>Monopisthocotylea</taxon>
        <taxon>Dactylogyridea</taxon>
        <taxon>Ancyrocephalidae</taxon>
        <taxon>Cichlidogyrus</taxon>
    </lineage>
</organism>
<dbReference type="Pfam" id="PF01412">
    <property type="entry name" value="ArfGap"/>
    <property type="match status" value="1"/>
</dbReference>
<sequence length="330" mass="36151">MNPKDRSVLLALSKSNGNNICFECGAPNPTWISVSYGIWICLECSGKHRGLGVHLSFVRSVGMDSLKSLELEKMKVGGNKLAKKFLESQPDFRKNWTFTEKYNSKAAALYRDKISTEAQGDIWDEASSPAQNYKPHTVNSNILRPSTVPSQMNTMNNSSSAKDFENWLDSSPKHRSSKRVTEKTPTYDQSERYLGFGNQPYDPLESSSANSNYDSTVNTLHSGWNALGKWAGFAAKKTGEFAFSAGQKSKEIGSNLAGKVSDLSTKYWSTNPDSNSSLARSHTFSEGTSSIGRGASYGSISTEDRPSSKGVMMTILVGATTNQLIESLEK</sequence>
<keyword evidence="2" id="KW-0479">Metal-binding</keyword>
<dbReference type="GO" id="GO:0008270">
    <property type="term" value="F:zinc ion binding"/>
    <property type="evidence" value="ECO:0007669"/>
    <property type="project" value="UniProtKB-KW"/>
</dbReference>
<dbReference type="FunFam" id="1.10.220.150:FF:000014">
    <property type="entry name" value="ADP-ribosylation factor GTPase-activating protein"/>
    <property type="match status" value="1"/>
</dbReference>
<keyword evidence="3 5" id="KW-0863">Zinc-finger</keyword>
<evidence type="ECO:0000313" key="9">
    <source>
        <dbReference type="Proteomes" id="UP001626550"/>
    </source>
</evidence>
<dbReference type="InterPro" id="IPR001164">
    <property type="entry name" value="ArfGAP_dom"/>
</dbReference>
<dbReference type="CDD" id="cd08830">
    <property type="entry name" value="ArfGap_ArfGap1"/>
    <property type="match status" value="1"/>
</dbReference>
<feature type="domain" description="Arf-GAP" evidence="7">
    <location>
        <begin position="6"/>
        <end position="123"/>
    </location>
</feature>
<name>A0ABD2QFM5_9PLAT</name>
<comment type="caution">
    <text evidence="8">The sequence shown here is derived from an EMBL/GenBank/DDBJ whole genome shotgun (WGS) entry which is preliminary data.</text>
</comment>
<feature type="region of interest" description="Disordered" evidence="6">
    <location>
        <begin position="146"/>
        <end position="199"/>
    </location>
</feature>
<protein>
    <submittedName>
        <fullName evidence="8">ADP-ribosylation factor GTPase-activating protein 1</fullName>
    </submittedName>
</protein>
<dbReference type="EMBL" id="JBJKFK010000257">
    <property type="protein sequence ID" value="KAL3318340.1"/>
    <property type="molecule type" value="Genomic_DNA"/>
</dbReference>
<evidence type="ECO:0000259" key="7">
    <source>
        <dbReference type="PROSITE" id="PS50115"/>
    </source>
</evidence>